<keyword evidence="5" id="KW-1185">Reference proteome</keyword>
<dbReference type="RefSeq" id="WP_209461190.1">
    <property type="nucleotide sequence ID" value="NZ_CP110224.1"/>
</dbReference>
<dbReference type="CDD" id="cd06558">
    <property type="entry name" value="crotonase-like"/>
    <property type="match status" value="1"/>
</dbReference>
<comment type="similarity">
    <text evidence="1 3">Belongs to the enoyl-CoA hydratase/isomerase family.</text>
</comment>
<dbReference type="PROSITE" id="PS00166">
    <property type="entry name" value="ENOYL_COA_HYDRATASE"/>
    <property type="match status" value="1"/>
</dbReference>
<gene>
    <name evidence="4" type="ORF">J2Z83_000031</name>
</gene>
<keyword evidence="2" id="KW-0456">Lyase</keyword>
<dbReference type="Pfam" id="PF00378">
    <property type="entry name" value="ECH_1"/>
    <property type="match status" value="1"/>
</dbReference>
<evidence type="ECO:0000256" key="2">
    <source>
        <dbReference type="ARBA" id="ARBA00023239"/>
    </source>
</evidence>
<dbReference type="Proteomes" id="UP001519345">
    <property type="component" value="Unassembled WGS sequence"/>
</dbReference>
<dbReference type="InterPro" id="IPR001753">
    <property type="entry name" value="Enoyl-CoA_hydra/iso"/>
</dbReference>
<dbReference type="EMBL" id="JAGGKX010000001">
    <property type="protein sequence ID" value="MBP1967939.1"/>
    <property type="molecule type" value="Genomic_DNA"/>
</dbReference>
<dbReference type="Gene3D" id="1.10.12.10">
    <property type="entry name" value="Lyase 2-enoyl-coa Hydratase, Chain A, domain 2"/>
    <property type="match status" value="1"/>
</dbReference>
<reference evidence="4 5" key="1">
    <citation type="submission" date="2021-03" db="EMBL/GenBank/DDBJ databases">
        <title>Genomic Encyclopedia of Type Strains, Phase IV (KMG-IV): sequencing the most valuable type-strain genomes for metagenomic binning, comparative biology and taxonomic classification.</title>
        <authorList>
            <person name="Goeker M."/>
        </authorList>
    </citation>
    <scope>NUCLEOTIDE SEQUENCE [LARGE SCALE GENOMIC DNA]</scope>
    <source>
        <strain evidence="4 5">DSM 25609</strain>
    </source>
</reference>
<accession>A0ABS4IAJ3</accession>
<evidence type="ECO:0000256" key="3">
    <source>
        <dbReference type="RuleBase" id="RU003707"/>
    </source>
</evidence>
<evidence type="ECO:0000256" key="1">
    <source>
        <dbReference type="ARBA" id="ARBA00005254"/>
    </source>
</evidence>
<proteinExistence type="inferred from homology"/>
<dbReference type="Gene3D" id="3.90.226.10">
    <property type="entry name" value="2-enoyl-CoA Hydratase, Chain A, domain 1"/>
    <property type="match status" value="1"/>
</dbReference>
<sequence>MREKVITIDLVDLKIVEEHIALITLNRSEAANAMSKSLLDDLNHTIQKVNQNTDIYCTIITGSEEKAFSAGADLKERKGMTEDQVIAAVQYIGETITTVENMRMPVIAALNGVAYGGGLELALACDLRIAADHVKMGLTEVSLAIIPGAGGTQRLPRLIGLGQAKRLIYTAKPVRAEEALTIGLVEQVAEKDKLYDETIQLAKTIASNGPIALNQAKTAINNGMQTDIASALTLEHSNYKKTIPTTDRMEGLIAFSEKRRPEYKGK</sequence>
<dbReference type="SUPFAM" id="SSF52096">
    <property type="entry name" value="ClpP/crotonase"/>
    <property type="match status" value="1"/>
</dbReference>
<protein>
    <submittedName>
        <fullName evidence="4">Enoyl-CoA hydratase/carnithine racemase</fullName>
    </submittedName>
</protein>
<dbReference type="PANTHER" id="PTHR11941">
    <property type="entry name" value="ENOYL-COA HYDRATASE-RELATED"/>
    <property type="match status" value="1"/>
</dbReference>
<dbReference type="InterPro" id="IPR018376">
    <property type="entry name" value="Enoyl-CoA_hyd/isom_CS"/>
</dbReference>
<dbReference type="PANTHER" id="PTHR11941:SF54">
    <property type="entry name" value="ENOYL-COA HYDRATASE, MITOCHONDRIAL"/>
    <property type="match status" value="1"/>
</dbReference>
<evidence type="ECO:0000313" key="4">
    <source>
        <dbReference type="EMBL" id="MBP1967939.1"/>
    </source>
</evidence>
<organism evidence="4 5">
    <name type="scientific">Virgibacillus natechei</name>
    <dbReference type="NCBI Taxonomy" id="1216297"/>
    <lineage>
        <taxon>Bacteria</taxon>
        <taxon>Bacillati</taxon>
        <taxon>Bacillota</taxon>
        <taxon>Bacilli</taxon>
        <taxon>Bacillales</taxon>
        <taxon>Bacillaceae</taxon>
        <taxon>Virgibacillus</taxon>
    </lineage>
</organism>
<dbReference type="InterPro" id="IPR014748">
    <property type="entry name" value="Enoyl-CoA_hydra_C"/>
</dbReference>
<name>A0ABS4IAJ3_9BACI</name>
<dbReference type="InterPro" id="IPR029045">
    <property type="entry name" value="ClpP/crotonase-like_dom_sf"/>
</dbReference>
<comment type="caution">
    <text evidence="4">The sequence shown here is derived from an EMBL/GenBank/DDBJ whole genome shotgun (WGS) entry which is preliminary data.</text>
</comment>
<evidence type="ECO:0000313" key="5">
    <source>
        <dbReference type="Proteomes" id="UP001519345"/>
    </source>
</evidence>